<dbReference type="NCBIfam" id="TIGR00743">
    <property type="entry name" value="DUF406 family protein"/>
    <property type="match status" value="1"/>
</dbReference>
<dbReference type="PANTHER" id="PTHR38769:SF1">
    <property type="entry name" value="UPF0381 PROTEIN YFCZ-RELATED"/>
    <property type="match status" value="1"/>
</dbReference>
<dbReference type="PANTHER" id="PTHR38769">
    <property type="entry name" value="UPF0381 PROTEIN YFCZ-RELATED"/>
    <property type="match status" value="1"/>
</dbReference>
<dbReference type="RefSeq" id="WP_026917133.1">
    <property type="nucleotide sequence ID" value="NZ_CBCRUP010000009.1"/>
</dbReference>
<proteinExistence type="inferred from homology"/>
<comment type="similarity">
    <text evidence="1">Belongs to the UPF0381 family.</text>
</comment>
<sequence length="91" mass="9960">MSECNSSSCCSIDVGTIIDNSDCAVNFTQLYTTKAEAEDALAFLTSKARSTESEPCEISSEIISTENGFQLTACFKFSYQVESMIFELGIR</sequence>
<evidence type="ECO:0000313" key="3">
    <source>
        <dbReference type="Proteomes" id="UP001222296"/>
    </source>
</evidence>
<evidence type="ECO:0000256" key="1">
    <source>
        <dbReference type="ARBA" id="ARBA00006201"/>
    </source>
</evidence>
<organism evidence="2 3">
    <name type="scientific">Glaesserella parasuis</name>
    <name type="common">Haemophilus parasuis</name>
    <dbReference type="NCBI Taxonomy" id="738"/>
    <lineage>
        <taxon>Bacteria</taxon>
        <taxon>Pseudomonadati</taxon>
        <taxon>Pseudomonadota</taxon>
        <taxon>Gammaproteobacteria</taxon>
        <taxon>Pasteurellales</taxon>
        <taxon>Pasteurellaceae</taxon>
        <taxon>Glaesserella</taxon>
    </lineage>
</organism>
<dbReference type="Proteomes" id="UP001222296">
    <property type="component" value="Chromosome"/>
</dbReference>
<protein>
    <submittedName>
        <fullName evidence="2">YfcZ/YiiS family protein</fullName>
    </submittedName>
</protein>
<dbReference type="Gene3D" id="3.30.70.860">
    <property type="match status" value="1"/>
</dbReference>
<gene>
    <name evidence="2" type="ORF">QBL01_09430</name>
</gene>
<evidence type="ECO:0000313" key="2">
    <source>
        <dbReference type="EMBL" id="WGE09465.1"/>
    </source>
</evidence>
<dbReference type="InterPro" id="IPR035571">
    <property type="entry name" value="UPF0234-like_C"/>
</dbReference>
<dbReference type="AlphaFoldDB" id="A0A1T0A7F6"/>
<dbReference type="GO" id="GO:0005829">
    <property type="term" value="C:cytosol"/>
    <property type="evidence" value="ECO:0007669"/>
    <property type="project" value="TreeGrafter"/>
</dbReference>
<reference evidence="2" key="1">
    <citation type="submission" date="2023-04" db="EMBL/GenBank/DDBJ databases">
        <title>Molecular characterization of the Integrative and Conjugative elements harboring multidrug-resistance gene from Glaesserella (Haemophilus) parasuis.</title>
        <authorList>
            <person name="Che Y."/>
            <person name="Zhou L."/>
        </authorList>
    </citation>
    <scope>NUCLEOTIDE SEQUENCE</scope>
    <source>
        <strain evidence="2">Z44</strain>
    </source>
</reference>
<name>A0A1T0A7F6_GLAPU</name>
<dbReference type="InterPro" id="IPR005272">
    <property type="entry name" value="DUF406"/>
</dbReference>
<dbReference type="Pfam" id="PF04175">
    <property type="entry name" value="DUF406"/>
    <property type="match status" value="1"/>
</dbReference>
<accession>A0A1T0A7F6</accession>
<dbReference type="EMBL" id="CP121769">
    <property type="protein sequence ID" value="WGE09465.1"/>
    <property type="molecule type" value="Genomic_DNA"/>
</dbReference>